<accession>A0AA92TPA8</accession>
<dbReference type="Pfam" id="PF03544">
    <property type="entry name" value="TonB_C"/>
    <property type="match status" value="1"/>
</dbReference>
<evidence type="ECO:0000256" key="6">
    <source>
        <dbReference type="ARBA" id="ARBA00022692"/>
    </source>
</evidence>
<reference evidence="11 12" key="1">
    <citation type="submission" date="2018-08" db="EMBL/GenBank/DDBJ databases">
        <title>A genome reference for cultivated species of the human gut microbiota.</title>
        <authorList>
            <person name="Zou Y."/>
            <person name="Xue W."/>
            <person name="Luo G."/>
        </authorList>
    </citation>
    <scope>NUCLEOTIDE SEQUENCE [LARGE SCALE GENOMIC DNA]</scope>
    <source>
        <strain evidence="11 12">AF15-25</strain>
    </source>
</reference>
<dbReference type="GO" id="GO:0015031">
    <property type="term" value="P:protein transport"/>
    <property type="evidence" value="ECO:0007669"/>
    <property type="project" value="UniProtKB-KW"/>
</dbReference>
<evidence type="ECO:0000256" key="9">
    <source>
        <dbReference type="ARBA" id="ARBA00023136"/>
    </source>
</evidence>
<keyword evidence="4" id="KW-1003">Cell membrane</keyword>
<dbReference type="GO" id="GO:0098797">
    <property type="term" value="C:plasma membrane protein complex"/>
    <property type="evidence" value="ECO:0007669"/>
    <property type="project" value="TreeGrafter"/>
</dbReference>
<gene>
    <name evidence="11" type="ORF">DWW35_15555</name>
</gene>
<organism evidence="11 12">
    <name type="scientific">Segatella copri</name>
    <dbReference type="NCBI Taxonomy" id="165179"/>
    <lineage>
        <taxon>Bacteria</taxon>
        <taxon>Pseudomonadati</taxon>
        <taxon>Bacteroidota</taxon>
        <taxon>Bacteroidia</taxon>
        <taxon>Bacteroidales</taxon>
        <taxon>Prevotellaceae</taxon>
        <taxon>Segatella</taxon>
    </lineage>
</organism>
<proteinExistence type="inferred from homology"/>
<comment type="similarity">
    <text evidence="2">Belongs to the TonB family.</text>
</comment>
<sequence length="281" mass="31143">MVTRGRNICNTLKAIRKQIADANEIEYSPEECHFKGECKGTCPKCEQDVRDLEYELRRRQIAGKAIKVVGIAAGLVALTACSDGKPQRNASDMVTGDTIIVKKEEPNPRNRQLEGAISLGNKEKLLEEENRKDGEASYNPSLETKEIKKNIKGNSSKNQGRNAVTRSAIGIDSIESSKIFDNVDEEASFPGGIAACMKYIADNFRYPNIQGDCSIQGKIVVTFTVNEDGNLNDIKVKKSVYSDLDKEAVRMVKSMPKWIPAKQNGKAVKSKYTLPVYIHVQ</sequence>
<evidence type="ECO:0000256" key="2">
    <source>
        <dbReference type="ARBA" id="ARBA00006555"/>
    </source>
</evidence>
<evidence type="ECO:0000256" key="5">
    <source>
        <dbReference type="ARBA" id="ARBA00022519"/>
    </source>
</evidence>
<keyword evidence="7" id="KW-0653">Protein transport</keyword>
<dbReference type="NCBIfam" id="TIGR01352">
    <property type="entry name" value="tonB_Cterm"/>
    <property type="match status" value="1"/>
</dbReference>
<evidence type="ECO:0000313" key="11">
    <source>
        <dbReference type="EMBL" id="RGU88849.1"/>
    </source>
</evidence>
<dbReference type="Gene3D" id="3.30.1150.10">
    <property type="match status" value="1"/>
</dbReference>
<dbReference type="GO" id="GO:0031992">
    <property type="term" value="F:energy transducer activity"/>
    <property type="evidence" value="ECO:0007669"/>
    <property type="project" value="TreeGrafter"/>
</dbReference>
<evidence type="ECO:0000256" key="7">
    <source>
        <dbReference type="ARBA" id="ARBA00022927"/>
    </source>
</evidence>
<dbReference type="SUPFAM" id="SSF74653">
    <property type="entry name" value="TolA/TonB C-terminal domain"/>
    <property type="match status" value="1"/>
</dbReference>
<dbReference type="InterPro" id="IPR037682">
    <property type="entry name" value="TonB_C"/>
</dbReference>
<evidence type="ECO:0000256" key="1">
    <source>
        <dbReference type="ARBA" id="ARBA00004383"/>
    </source>
</evidence>
<evidence type="ECO:0000256" key="4">
    <source>
        <dbReference type="ARBA" id="ARBA00022475"/>
    </source>
</evidence>
<keyword evidence="9" id="KW-0472">Membrane</keyword>
<protein>
    <submittedName>
        <fullName evidence="11">Energy transducer TonB</fullName>
    </submittedName>
</protein>
<keyword evidence="5" id="KW-0997">Cell inner membrane</keyword>
<evidence type="ECO:0000256" key="8">
    <source>
        <dbReference type="ARBA" id="ARBA00022989"/>
    </source>
</evidence>
<keyword evidence="3" id="KW-0813">Transport</keyword>
<dbReference type="InterPro" id="IPR051045">
    <property type="entry name" value="TonB-dependent_transducer"/>
</dbReference>
<dbReference type="PANTHER" id="PTHR33446">
    <property type="entry name" value="PROTEIN TONB-RELATED"/>
    <property type="match status" value="1"/>
</dbReference>
<dbReference type="AlphaFoldDB" id="A0AA92TPA8"/>
<evidence type="ECO:0000256" key="3">
    <source>
        <dbReference type="ARBA" id="ARBA00022448"/>
    </source>
</evidence>
<dbReference type="PROSITE" id="PS52015">
    <property type="entry name" value="TONB_CTD"/>
    <property type="match status" value="1"/>
</dbReference>
<dbReference type="Proteomes" id="UP000285236">
    <property type="component" value="Unassembled WGS sequence"/>
</dbReference>
<dbReference type="EMBL" id="QRYP01000091">
    <property type="protein sequence ID" value="RGU88849.1"/>
    <property type="molecule type" value="Genomic_DNA"/>
</dbReference>
<feature type="domain" description="TonB C-terminal" evidence="10">
    <location>
        <begin position="191"/>
        <end position="281"/>
    </location>
</feature>
<name>A0AA92TPA8_9BACT</name>
<comment type="subcellular location">
    <subcellularLocation>
        <location evidence="1">Cell inner membrane</location>
        <topology evidence="1">Single-pass membrane protein</topology>
        <orientation evidence="1">Periplasmic side</orientation>
    </subcellularLocation>
</comment>
<keyword evidence="8" id="KW-1133">Transmembrane helix</keyword>
<evidence type="ECO:0000259" key="10">
    <source>
        <dbReference type="PROSITE" id="PS52015"/>
    </source>
</evidence>
<dbReference type="PANTHER" id="PTHR33446:SF2">
    <property type="entry name" value="PROTEIN TONB"/>
    <property type="match status" value="1"/>
</dbReference>
<evidence type="ECO:0000313" key="12">
    <source>
        <dbReference type="Proteomes" id="UP000285236"/>
    </source>
</evidence>
<comment type="caution">
    <text evidence="11">The sequence shown here is derived from an EMBL/GenBank/DDBJ whole genome shotgun (WGS) entry which is preliminary data.</text>
</comment>
<dbReference type="InterPro" id="IPR006260">
    <property type="entry name" value="TonB/TolA_C"/>
</dbReference>
<dbReference type="RefSeq" id="WP_118082107.1">
    <property type="nucleotide sequence ID" value="NZ_QRYP01000091.1"/>
</dbReference>
<dbReference type="GO" id="GO:0055085">
    <property type="term" value="P:transmembrane transport"/>
    <property type="evidence" value="ECO:0007669"/>
    <property type="project" value="InterPro"/>
</dbReference>
<keyword evidence="6" id="KW-0812">Transmembrane</keyword>